<evidence type="ECO:0000256" key="4">
    <source>
        <dbReference type="ARBA" id="ARBA00023163"/>
    </source>
</evidence>
<dbReference type="InterPro" id="IPR036390">
    <property type="entry name" value="WH_DNA-bd_sf"/>
</dbReference>
<evidence type="ECO:0000259" key="5">
    <source>
        <dbReference type="PROSITE" id="PS50931"/>
    </source>
</evidence>
<dbReference type="CDD" id="cd05466">
    <property type="entry name" value="PBP2_LTTR_substrate"/>
    <property type="match status" value="1"/>
</dbReference>
<evidence type="ECO:0000256" key="1">
    <source>
        <dbReference type="ARBA" id="ARBA00009437"/>
    </source>
</evidence>
<dbReference type="AlphaFoldDB" id="A0A7Y8ARA4"/>
<dbReference type="Gene3D" id="3.40.190.290">
    <property type="match status" value="1"/>
</dbReference>
<sequence>MASNEVLQAFVQAATQGSFSAAARKLGKSQSTVSAAVASLEIDLDVELFDRSSRKPTLTPAGHVLLQRAEQVLEASSRLELAASQLSRGLEPRLTIAMSDTYQSDRFEIALKAFEQRYPDLELECLIAECEDLIALVQSGRAQIAFIEKQDVYPPDLTGAPVEERTEIALFVAPKHPLASLKNISADTLQQHRELRLASIINPTETRPTGRVWSAPSYLMLMEMAQLGFGWAPIPRWLVERFGGGHLVELKARSWPRSVAVDALWSRHHPPGPAGSWLLAKMLEG</sequence>
<dbReference type="Proteomes" id="UP000549134">
    <property type="component" value="Unassembled WGS sequence"/>
</dbReference>
<dbReference type="FunFam" id="1.10.10.10:FF:000001">
    <property type="entry name" value="LysR family transcriptional regulator"/>
    <property type="match status" value="1"/>
</dbReference>
<dbReference type="GeneID" id="55849405"/>
<organism evidence="6 7">
    <name type="scientific">Pseudomonas tolaasii</name>
    <dbReference type="NCBI Taxonomy" id="29442"/>
    <lineage>
        <taxon>Bacteria</taxon>
        <taxon>Pseudomonadati</taxon>
        <taxon>Pseudomonadota</taxon>
        <taxon>Gammaproteobacteria</taxon>
        <taxon>Pseudomonadales</taxon>
        <taxon>Pseudomonadaceae</taxon>
        <taxon>Pseudomonas</taxon>
    </lineage>
</organism>
<dbReference type="Pfam" id="PF03466">
    <property type="entry name" value="LysR_substrate"/>
    <property type="match status" value="1"/>
</dbReference>
<proteinExistence type="inferred from homology"/>
<dbReference type="PRINTS" id="PR00039">
    <property type="entry name" value="HTHLYSR"/>
</dbReference>
<dbReference type="SUPFAM" id="SSF53850">
    <property type="entry name" value="Periplasmic binding protein-like II"/>
    <property type="match status" value="1"/>
</dbReference>
<evidence type="ECO:0000256" key="3">
    <source>
        <dbReference type="ARBA" id="ARBA00023125"/>
    </source>
</evidence>
<evidence type="ECO:0000313" key="6">
    <source>
        <dbReference type="EMBL" id="NWD38846.1"/>
    </source>
</evidence>
<evidence type="ECO:0000313" key="7">
    <source>
        <dbReference type="Proteomes" id="UP000549134"/>
    </source>
</evidence>
<dbReference type="PANTHER" id="PTHR30126:SF91">
    <property type="entry name" value="LYSR FAMILY TRANSCRIPTIONAL REGULATOR"/>
    <property type="match status" value="1"/>
</dbReference>
<dbReference type="PANTHER" id="PTHR30126">
    <property type="entry name" value="HTH-TYPE TRANSCRIPTIONAL REGULATOR"/>
    <property type="match status" value="1"/>
</dbReference>
<dbReference type="InterPro" id="IPR036388">
    <property type="entry name" value="WH-like_DNA-bd_sf"/>
</dbReference>
<dbReference type="Gene3D" id="1.10.10.10">
    <property type="entry name" value="Winged helix-like DNA-binding domain superfamily/Winged helix DNA-binding domain"/>
    <property type="match status" value="1"/>
</dbReference>
<dbReference type="RefSeq" id="WP_016973140.1">
    <property type="nucleotide sequence ID" value="NZ_CP020369.1"/>
</dbReference>
<comment type="similarity">
    <text evidence="1">Belongs to the LysR transcriptional regulatory family.</text>
</comment>
<dbReference type="Pfam" id="PF00126">
    <property type="entry name" value="HTH_1"/>
    <property type="match status" value="1"/>
</dbReference>
<keyword evidence="2" id="KW-0805">Transcription regulation</keyword>
<dbReference type="EMBL" id="JACAQK010000020">
    <property type="protein sequence ID" value="NWD38846.1"/>
    <property type="molecule type" value="Genomic_DNA"/>
</dbReference>
<comment type="caution">
    <text evidence="6">The sequence shown here is derived from an EMBL/GenBank/DDBJ whole genome shotgun (WGS) entry which is preliminary data.</text>
</comment>
<keyword evidence="3" id="KW-0238">DNA-binding</keyword>
<reference evidence="6 7" key="1">
    <citation type="submission" date="2020-04" db="EMBL/GenBank/DDBJ databases">
        <title>Molecular characterization of pseudomonads from Agaricus bisporus reveal novel blotch 2 pathogens in Western Europe.</title>
        <authorList>
            <person name="Taparia T."/>
            <person name="Krijger M."/>
            <person name="Haynes E."/>
            <person name="Elpinstone J.G."/>
            <person name="Noble R."/>
            <person name="Van Der Wolf J."/>
        </authorList>
    </citation>
    <scope>NUCLEOTIDE SEQUENCE [LARGE SCALE GENOMIC DNA]</scope>
    <source>
        <strain evidence="6 7">IPO3746</strain>
    </source>
</reference>
<keyword evidence="4" id="KW-0804">Transcription</keyword>
<gene>
    <name evidence="6" type="ORF">HX787_23630</name>
</gene>
<dbReference type="SUPFAM" id="SSF46785">
    <property type="entry name" value="Winged helix' DNA-binding domain"/>
    <property type="match status" value="1"/>
</dbReference>
<dbReference type="GO" id="GO:0003700">
    <property type="term" value="F:DNA-binding transcription factor activity"/>
    <property type="evidence" value="ECO:0007669"/>
    <property type="project" value="InterPro"/>
</dbReference>
<dbReference type="InterPro" id="IPR000847">
    <property type="entry name" value="LysR_HTH_N"/>
</dbReference>
<feature type="domain" description="HTH lysR-type" evidence="5">
    <location>
        <begin position="1"/>
        <end position="59"/>
    </location>
</feature>
<accession>A0A7Y8ARA4</accession>
<dbReference type="PROSITE" id="PS50931">
    <property type="entry name" value="HTH_LYSR"/>
    <property type="match status" value="1"/>
</dbReference>
<evidence type="ECO:0000256" key="2">
    <source>
        <dbReference type="ARBA" id="ARBA00023015"/>
    </source>
</evidence>
<protein>
    <submittedName>
        <fullName evidence="6">LysR family transcriptional regulator</fullName>
    </submittedName>
</protein>
<dbReference type="GO" id="GO:0000976">
    <property type="term" value="F:transcription cis-regulatory region binding"/>
    <property type="evidence" value="ECO:0007669"/>
    <property type="project" value="TreeGrafter"/>
</dbReference>
<name>A0A7Y8ARA4_PSETO</name>
<dbReference type="InterPro" id="IPR005119">
    <property type="entry name" value="LysR_subst-bd"/>
</dbReference>